<accession>A0A371XID4</accession>
<dbReference type="RefSeq" id="WP_116622737.1">
    <property type="nucleotide sequence ID" value="NZ_QURN01000003.1"/>
</dbReference>
<protein>
    <recommendedName>
        <fullName evidence="4">Cobalt transporter</fullName>
    </recommendedName>
</protein>
<keyword evidence="1" id="KW-0472">Membrane</keyword>
<dbReference type="EMBL" id="QURN01000003">
    <property type="protein sequence ID" value="RFC68969.1"/>
    <property type="molecule type" value="Genomic_DNA"/>
</dbReference>
<organism evidence="2 3">
    <name type="scientific">Mesorhizobium denitrificans</name>
    <dbReference type="NCBI Taxonomy" id="2294114"/>
    <lineage>
        <taxon>Bacteria</taxon>
        <taxon>Pseudomonadati</taxon>
        <taxon>Pseudomonadota</taxon>
        <taxon>Alphaproteobacteria</taxon>
        <taxon>Hyphomicrobiales</taxon>
        <taxon>Phyllobacteriaceae</taxon>
        <taxon>Mesorhizobium</taxon>
    </lineage>
</organism>
<proteinExistence type="predicted"/>
<keyword evidence="1" id="KW-1133">Transmembrane helix</keyword>
<dbReference type="Pfam" id="PF09490">
    <property type="entry name" value="CbtA"/>
    <property type="match status" value="1"/>
</dbReference>
<dbReference type="InterPro" id="IPR012666">
    <property type="entry name" value="CbtA_put"/>
</dbReference>
<evidence type="ECO:0000313" key="3">
    <source>
        <dbReference type="Proteomes" id="UP000262379"/>
    </source>
</evidence>
<keyword evidence="3" id="KW-1185">Reference proteome</keyword>
<evidence type="ECO:0000256" key="1">
    <source>
        <dbReference type="SAM" id="Phobius"/>
    </source>
</evidence>
<evidence type="ECO:0008006" key="4">
    <source>
        <dbReference type="Google" id="ProtNLM"/>
    </source>
</evidence>
<sequence length="258" mass="26699">MVGSLLMRGMLIGVLAGLVAFGFARIFGEPQVDLAIAFEEQMAATEAAQAPAGDQPAMEETDEGLPGRGTQAGLGLITGLVVYGAAVGGIFALVFAFAYGRLGAIGARGLSAVLALAAFASVVLVPLLKYPANPPAVSLDETIGARTTLYFVLLVLSVGGMALAFALARRLLAQHGTWNATLIASAAYVAFITVVLIAMPTINEMPAGFSPDVLWNFRISSVGIQIIIWAVIGLGFGVLAERVLGEFRGSARLAGSYR</sequence>
<feature type="transmembrane region" description="Helical" evidence="1">
    <location>
        <begin position="74"/>
        <end position="98"/>
    </location>
</feature>
<name>A0A371XID4_9HYPH</name>
<dbReference type="AlphaFoldDB" id="A0A371XID4"/>
<feature type="transmembrane region" description="Helical" evidence="1">
    <location>
        <begin position="110"/>
        <end position="128"/>
    </location>
</feature>
<keyword evidence="1" id="KW-0812">Transmembrane</keyword>
<dbReference type="Proteomes" id="UP000262379">
    <property type="component" value="Unassembled WGS sequence"/>
</dbReference>
<feature type="transmembrane region" description="Helical" evidence="1">
    <location>
        <begin position="180"/>
        <end position="202"/>
    </location>
</feature>
<feature type="transmembrane region" description="Helical" evidence="1">
    <location>
        <begin position="148"/>
        <end position="168"/>
    </location>
</feature>
<reference evidence="3" key="1">
    <citation type="submission" date="2018-08" db="EMBL/GenBank/DDBJ databases">
        <authorList>
            <person name="Im W.T."/>
        </authorList>
    </citation>
    <scope>NUCLEOTIDE SEQUENCE [LARGE SCALE GENOMIC DNA]</scope>
    <source>
        <strain evidence="3">LA-28</strain>
    </source>
</reference>
<comment type="caution">
    <text evidence="2">The sequence shown here is derived from an EMBL/GenBank/DDBJ whole genome shotgun (WGS) entry which is preliminary data.</text>
</comment>
<gene>
    <name evidence="2" type="ORF">DY251_04960</name>
</gene>
<feature type="transmembrane region" description="Helical" evidence="1">
    <location>
        <begin position="222"/>
        <end position="240"/>
    </location>
</feature>
<evidence type="ECO:0000313" key="2">
    <source>
        <dbReference type="EMBL" id="RFC68969.1"/>
    </source>
</evidence>